<dbReference type="PANTHER" id="PTHR23024">
    <property type="entry name" value="ARYLACETAMIDE DEACETYLASE"/>
    <property type="match status" value="1"/>
</dbReference>
<proteinExistence type="predicted"/>
<reference evidence="2 3" key="1">
    <citation type="journal article" date="2018" name="Front. Microbiol.">
        <title>Genome-Wide Analysis of Corynespora cassiicola Leaf Fall Disease Putative Effectors.</title>
        <authorList>
            <person name="Lopez D."/>
            <person name="Ribeiro S."/>
            <person name="Label P."/>
            <person name="Fumanal B."/>
            <person name="Venisse J.S."/>
            <person name="Kohler A."/>
            <person name="de Oliveira R.R."/>
            <person name="Labutti K."/>
            <person name="Lipzen A."/>
            <person name="Lail K."/>
            <person name="Bauer D."/>
            <person name="Ohm R.A."/>
            <person name="Barry K.W."/>
            <person name="Spatafora J."/>
            <person name="Grigoriev I.V."/>
            <person name="Martin F.M."/>
            <person name="Pujade-Renaud V."/>
        </authorList>
    </citation>
    <scope>NUCLEOTIDE SEQUENCE [LARGE SCALE GENOMIC DNA]</scope>
    <source>
        <strain evidence="2 3">Philippines</strain>
    </source>
</reference>
<dbReference type="InterPro" id="IPR013094">
    <property type="entry name" value="AB_hydrolase_3"/>
</dbReference>
<sequence length="544" mass="62971">MSCRDIPSLEDSVLARKRLETVIDPFKDEHFKREESFYDESKVAEKAAVQNRFADFHVLEMRPKYLSERTGSYYNVKNGIYIPINIGILVPKTLDVKKPIPIHVKIHGGGFVTGYSLHQSWFAWHLLQSTKDANGIILAPDYRLMPEHDGQDIIEDIDAFWNIVRGDKEFRSPLSEDICKRFGTSEINLDWHKVMVSGESAGGFLAAYSGLTEQRENLTIRTVYLQYPMLKHYERNFPKKNAVKWMDDNDINNAKKEMGMANDMDISVEAVLTWHEKKSIVEFVENSCKEQDIQNAVLEFKAREENLEKDPAELALKWFKEKQLNEAIEQMRKDPRVEEIDNDTILQEGSLLKRMIDERSEDWIKHPRLIYMGTSVTEGEANELVKNIGDTLSRFRETKEELFVSQGRAPLRMATAFLLSTTKKWKKYFQNGKGIQDMLERLEPGDVTKGKYPIDNIKSPPILPDFVIFHGTADINCPIEDTKKFNKLLRQHNKDVKIYFEEAQGETHGFDYNYGAPGCTPYPQWLEKSRLQAEKSWIGTSEPR</sequence>
<dbReference type="AlphaFoldDB" id="A0A2T2N5Z5"/>
<keyword evidence="3" id="KW-1185">Reference proteome</keyword>
<keyword evidence="2" id="KW-0378">Hydrolase</keyword>
<evidence type="ECO:0000313" key="3">
    <source>
        <dbReference type="Proteomes" id="UP000240883"/>
    </source>
</evidence>
<dbReference type="STRING" id="1448308.A0A2T2N5Z5"/>
<dbReference type="InterPro" id="IPR050466">
    <property type="entry name" value="Carboxylest/Gibb_receptor"/>
</dbReference>
<gene>
    <name evidence="2" type="ORF">BS50DRAFT_640192</name>
</gene>
<dbReference type="Proteomes" id="UP000240883">
    <property type="component" value="Unassembled WGS sequence"/>
</dbReference>
<protein>
    <submittedName>
        <fullName evidence="2">Alpha/beta-hydrolase</fullName>
    </submittedName>
</protein>
<dbReference type="InterPro" id="IPR029058">
    <property type="entry name" value="AB_hydrolase_fold"/>
</dbReference>
<evidence type="ECO:0000313" key="2">
    <source>
        <dbReference type="EMBL" id="PSN60448.1"/>
    </source>
</evidence>
<dbReference type="Gene3D" id="3.40.50.1820">
    <property type="entry name" value="alpha/beta hydrolase"/>
    <property type="match status" value="2"/>
</dbReference>
<accession>A0A2T2N5Z5</accession>
<dbReference type="EMBL" id="KZ678149">
    <property type="protein sequence ID" value="PSN60448.1"/>
    <property type="molecule type" value="Genomic_DNA"/>
</dbReference>
<dbReference type="OrthoDB" id="19653at2759"/>
<name>A0A2T2N5Z5_CORCC</name>
<dbReference type="Pfam" id="PF07859">
    <property type="entry name" value="Abhydrolase_3"/>
    <property type="match status" value="1"/>
</dbReference>
<feature type="domain" description="Alpha/beta hydrolase fold-3" evidence="1">
    <location>
        <begin position="104"/>
        <end position="240"/>
    </location>
</feature>
<evidence type="ECO:0000259" key="1">
    <source>
        <dbReference type="Pfam" id="PF07859"/>
    </source>
</evidence>
<dbReference type="SUPFAM" id="SSF53474">
    <property type="entry name" value="alpha/beta-Hydrolases"/>
    <property type="match status" value="1"/>
</dbReference>
<dbReference type="GO" id="GO:0016787">
    <property type="term" value="F:hydrolase activity"/>
    <property type="evidence" value="ECO:0007669"/>
    <property type="project" value="UniProtKB-KW"/>
</dbReference>
<dbReference type="PANTHER" id="PTHR23024:SF24">
    <property type="entry name" value="ALPHA_BETA HYDROLASE FOLD-3 DOMAIN-CONTAINING PROTEIN"/>
    <property type="match status" value="1"/>
</dbReference>
<organism evidence="2 3">
    <name type="scientific">Corynespora cassiicola Philippines</name>
    <dbReference type="NCBI Taxonomy" id="1448308"/>
    <lineage>
        <taxon>Eukaryota</taxon>
        <taxon>Fungi</taxon>
        <taxon>Dikarya</taxon>
        <taxon>Ascomycota</taxon>
        <taxon>Pezizomycotina</taxon>
        <taxon>Dothideomycetes</taxon>
        <taxon>Pleosporomycetidae</taxon>
        <taxon>Pleosporales</taxon>
        <taxon>Corynesporascaceae</taxon>
        <taxon>Corynespora</taxon>
    </lineage>
</organism>